<evidence type="ECO:0000256" key="3">
    <source>
        <dbReference type="ARBA" id="ARBA00022475"/>
    </source>
</evidence>
<evidence type="ECO:0000256" key="2">
    <source>
        <dbReference type="ARBA" id="ARBA00004389"/>
    </source>
</evidence>
<evidence type="ECO:0000256" key="10">
    <source>
        <dbReference type="SAM" id="Coils"/>
    </source>
</evidence>
<evidence type="ECO:0000256" key="8">
    <source>
        <dbReference type="ARBA" id="ARBA00023136"/>
    </source>
</evidence>
<keyword evidence="8" id="KW-0472">Membrane</keyword>
<evidence type="ECO:0000256" key="4">
    <source>
        <dbReference type="ARBA" id="ARBA00022692"/>
    </source>
</evidence>
<name>A0AAN9F9J0_CLITE</name>
<feature type="coiled-coil region" evidence="10">
    <location>
        <begin position="203"/>
        <end position="267"/>
    </location>
</feature>
<comment type="similarity">
    <text evidence="9">Belongs to the plant Proton pump-interactor protein family.</text>
</comment>
<reference evidence="11 12" key="1">
    <citation type="submission" date="2024-01" db="EMBL/GenBank/DDBJ databases">
        <title>The genomes of 5 underutilized Papilionoideae crops provide insights into root nodulation and disease resistance.</title>
        <authorList>
            <person name="Yuan L."/>
        </authorList>
    </citation>
    <scope>NUCLEOTIDE SEQUENCE [LARGE SCALE GENOMIC DNA]</scope>
    <source>
        <strain evidence="11">LY-2023</strain>
        <tissue evidence="11">Leaf</tissue>
    </source>
</reference>
<keyword evidence="7 10" id="KW-0175">Coiled coil</keyword>
<dbReference type="InterPro" id="IPR055282">
    <property type="entry name" value="PPI1-4"/>
</dbReference>
<evidence type="ECO:0000256" key="5">
    <source>
        <dbReference type="ARBA" id="ARBA00022824"/>
    </source>
</evidence>
<evidence type="ECO:0000256" key="1">
    <source>
        <dbReference type="ARBA" id="ARBA00004162"/>
    </source>
</evidence>
<accession>A0AAN9F9J0</accession>
<organism evidence="11 12">
    <name type="scientific">Clitoria ternatea</name>
    <name type="common">Butterfly pea</name>
    <dbReference type="NCBI Taxonomy" id="43366"/>
    <lineage>
        <taxon>Eukaryota</taxon>
        <taxon>Viridiplantae</taxon>
        <taxon>Streptophyta</taxon>
        <taxon>Embryophyta</taxon>
        <taxon>Tracheophyta</taxon>
        <taxon>Spermatophyta</taxon>
        <taxon>Magnoliopsida</taxon>
        <taxon>eudicotyledons</taxon>
        <taxon>Gunneridae</taxon>
        <taxon>Pentapetalae</taxon>
        <taxon>rosids</taxon>
        <taxon>fabids</taxon>
        <taxon>Fabales</taxon>
        <taxon>Fabaceae</taxon>
        <taxon>Papilionoideae</taxon>
        <taxon>50 kb inversion clade</taxon>
        <taxon>NPAAA clade</taxon>
        <taxon>indigoferoid/millettioid clade</taxon>
        <taxon>Phaseoleae</taxon>
        <taxon>Clitoria</taxon>
    </lineage>
</organism>
<sequence length="371" mass="44333">MARSTIVPLSFCIQKIRYLLKVLPIHRRKRDIMDEKDNFFPSNEFDVGLELDGRSLIIENSVHVSKHVQRFYFVKLWPTDPDSISQVKKEENVVEKMNKEILEITEKIKEKMSERNRLNSRLESLDCWQRVWKCRETGKGKILNDLHGTLDELCFLNNAPKRRSNKMWLEGDLHNHIRWNAYLNNWQKLLREIEQFLESAAGNASLKGKISNYESLRKAIKDEIKHLCDELTLKNKRKEMTDGTRRIRRTKKELEAIDQKIYSLRAELTERHQRKSQAYQSILKLKNSYDGEVIDHYYKYCSFINKVHQLAKEKDVTALDEMSRSEVGKFMLEWNKNKAFRENYEKKVLQSLERRQLSTDGRRKPDRYIHK</sequence>
<dbReference type="Proteomes" id="UP001359559">
    <property type="component" value="Unassembled WGS sequence"/>
</dbReference>
<dbReference type="PANTHER" id="PTHR32219:SF2">
    <property type="entry name" value="PROTON PUMP-INTERACTOR 1"/>
    <property type="match status" value="1"/>
</dbReference>
<keyword evidence="12" id="KW-1185">Reference proteome</keyword>
<dbReference type="GO" id="GO:0005886">
    <property type="term" value="C:plasma membrane"/>
    <property type="evidence" value="ECO:0007669"/>
    <property type="project" value="UniProtKB-SubCell"/>
</dbReference>
<protein>
    <recommendedName>
        <fullName evidence="13">Proton pump interactor</fullName>
    </recommendedName>
</protein>
<dbReference type="PANTHER" id="PTHR32219">
    <property type="entry name" value="RNA-BINDING PROTEIN YLMH-RELATED"/>
    <property type="match status" value="1"/>
</dbReference>
<keyword evidence="4" id="KW-0812">Transmembrane</keyword>
<comment type="caution">
    <text evidence="11">The sequence shown here is derived from an EMBL/GenBank/DDBJ whole genome shotgun (WGS) entry which is preliminary data.</text>
</comment>
<evidence type="ECO:0000256" key="6">
    <source>
        <dbReference type="ARBA" id="ARBA00022989"/>
    </source>
</evidence>
<proteinExistence type="inferred from homology"/>
<gene>
    <name evidence="11" type="ORF">RJT34_28937</name>
</gene>
<dbReference type="EMBL" id="JAYKXN010000007">
    <property type="protein sequence ID" value="KAK7272387.1"/>
    <property type="molecule type" value="Genomic_DNA"/>
</dbReference>
<evidence type="ECO:0000313" key="12">
    <source>
        <dbReference type="Proteomes" id="UP001359559"/>
    </source>
</evidence>
<dbReference type="AlphaFoldDB" id="A0AAN9F9J0"/>
<keyword evidence="5" id="KW-0256">Endoplasmic reticulum</keyword>
<dbReference type="GO" id="GO:0005789">
    <property type="term" value="C:endoplasmic reticulum membrane"/>
    <property type="evidence" value="ECO:0007669"/>
    <property type="project" value="UniProtKB-SubCell"/>
</dbReference>
<evidence type="ECO:0000313" key="11">
    <source>
        <dbReference type="EMBL" id="KAK7272387.1"/>
    </source>
</evidence>
<keyword evidence="6" id="KW-1133">Transmembrane helix</keyword>
<evidence type="ECO:0008006" key="13">
    <source>
        <dbReference type="Google" id="ProtNLM"/>
    </source>
</evidence>
<comment type="subcellular location">
    <subcellularLocation>
        <location evidence="1">Cell membrane</location>
        <topology evidence="1">Single-pass membrane protein</topology>
    </subcellularLocation>
    <subcellularLocation>
        <location evidence="2">Endoplasmic reticulum membrane</location>
        <topology evidence="2">Single-pass membrane protein</topology>
    </subcellularLocation>
</comment>
<evidence type="ECO:0000256" key="9">
    <source>
        <dbReference type="ARBA" id="ARBA00038080"/>
    </source>
</evidence>
<feature type="coiled-coil region" evidence="10">
    <location>
        <begin position="87"/>
        <end position="121"/>
    </location>
</feature>
<evidence type="ECO:0000256" key="7">
    <source>
        <dbReference type="ARBA" id="ARBA00023054"/>
    </source>
</evidence>
<keyword evidence="3" id="KW-1003">Cell membrane</keyword>